<dbReference type="Proteomes" id="UP001075354">
    <property type="component" value="Unassembled WGS sequence"/>
</dbReference>
<evidence type="ECO:0000313" key="3">
    <source>
        <dbReference type="Proteomes" id="UP001075354"/>
    </source>
</evidence>
<feature type="region of interest" description="Disordered" evidence="1">
    <location>
        <begin position="141"/>
        <end position="325"/>
    </location>
</feature>
<comment type="caution">
    <text evidence="2">The sequence shown here is derived from an EMBL/GenBank/DDBJ whole genome shotgun (WGS) entry which is preliminary data.</text>
</comment>
<keyword evidence="3" id="KW-1185">Reference proteome</keyword>
<name>A0AAV7X347_9NEOP</name>
<feature type="compositionally biased region" description="Basic and acidic residues" evidence="1">
    <location>
        <begin position="145"/>
        <end position="157"/>
    </location>
</feature>
<proteinExistence type="predicted"/>
<organism evidence="2 3">
    <name type="scientific">Megalurothrips usitatus</name>
    <name type="common">bean blossom thrips</name>
    <dbReference type="NCBI Taxonomy" id="439358"/>
    <lineage>
        <taxon>Eukaryota</taxon>
        <taxon>Metazoa</taxon>
        <taxon>Ecdysozoa</taxon>
        <taxon>Arthropoda</taxon>
        <taxon>Hexapoda</taxon>
        <taxon>Insecta</taxon>
        <taxon>Pterygota</taxon>
        <taxon>Neoptera</taxon>
        <taxon>Paraneoptera</taxon>
        <taxon>Thysanoptera</taxon>
        <taxon>Terebrantia</taxon>
        <taxon>Thripoidea</taxon>
        <taxon>Thripidae</taxon>
        <taxon>Megalurothrips</taxon>
    </lineage>
</organism>
<feature type="compositionally biased region" description="Low complexity" evidence="1">
    <location>
        <begin position="211"/>
        <end position="227"/>
    </location>
</feature>
<dbReference type="AlphaFoldDB" id="A0AAV7X347"/>
<feature type="region of interest" description="Disordered" evidence="1">
    <location>
        <begin position="1"/>
        <end position="105"/>
    </location>
</feature>
<feature type="compositionally biased region" description="Low complexity" evidence="1">
    <location>
        <begin position="12"/>
        <end position="30"/>
    </location>
</feature>
<protein>
    <submittedName>
        <fullName evidence="2">Uncharacterized protein</fullName>
    </submittedName>
</protein>
<gene>
    <name evidence="2" type="ORF">ONE63_011196</name>
</gene>
<feature type="compositionally biased region" description="Low complexity" evidence="1">
    <location>
        <begin position="264"/>
        <end position="274"/>
    </location>
</feature>
<feature type="compositionally biased region" description="Basic and acidic residues" evidence="1">
    <location>
        <begin position="72"/>
        <end position="81"/>
    </location>
</feature>
<evidence type="ECO:0000313" key="2">
    <source>
        <dbReference type="EMBL" id="KAJ1519198.1"/>
    </source>
</evidence>
<accession>A0AAV7X347</accession>
<sequence>MERHINNERVLGFASDTASAADTDSDAGFSLNAVGKPHRRYTRPEPDLSSGDESPAGSDAEDSGTVELHAAAGKDAEHGGAEEGVSEQVVDFDAGHAGDNLFDDDDFLALSSDVDLSEDEPDPYPADFLAMEMECGSQSFTMAGDEARPWKRKREDDAAAGTDWQTPRRSADAPPASPPRAGHSRPRGAPAMRTRDAPGPRTVVASAWVEAQSSAAPPPRAWQRPASVPARQVDGSWRQGLTAPAPRAGPRSEAAPVQQVWASAPGAAGPLPGLRPRRKESAAPAPAPVGRAGPRRSLHPAPAGSRSGTRRAPGRVRGHDMGHRRQPSLHCGALQERYRVCFILRQTLCQTLPSVLLS</sequence>
<evidence type="ECO:0000256" key="1">
    <source>
        <dbReference type="SAM" id="MobiDB-lite"/>
    </source>
</evidence>
<feature type="compositionally biased region" description="Low complexity" evidence="1">
    <location>
        <begin position="282"/>
        <end position="292"/>
    </location>
</feature>
<dbReference type="EMBL" id="JAPTSV010000385">
    <property type="protein sequence ID" value="KAJ1519198.1"/>
    <property type="molecule type" value="Genomic_DNA"/>
</dbReference>
<reference evidence="2" key="1">
    <citation type="submission" date="2022-12" db="EMBL/GenBank/DDBJ databases">
        <title>Chromosome-level genome assembly of the bean flower thrips Megalurothrips usitatus.</title>
        <authorList>
            <person name="Ma L."/>
            <person name="Liu Q."/>
            <person name="Li H."/>
            <person name="Cai W."/>
        </authorList>
    </citation>
    <scope>NUCLEOTIDE SEQUENCE</scope>
    <source>
        <strain evidence="2">Cailab_2022a</strain>
    </source>
</reference>